<organism evidence="1">
    <name type="scientific">Vibrio cyclitrophicus</name>
    <dbReference type="NCBI Taxonomy" id="47951"/>
    <lineage>
        <taxon>Bacteria</taxon>
        <taxon>Pseudomonadati</taxon>
        <taxon>Pseudomonadota</taxon>
        <taxon>Gammaproteobacteria</taxon>
        <taxon>Vibrionales</taxon>
        <taxon>Vibrionaceae</taxon>
        <taxon>Vibrio</taxon>
    </lineage>
</organism>
<reference evidence="1" key="2">
    <citation type="journal article" date="2018" name="Nature">
        <title>A major lineage of non-tailed dsDNA viruses as unrecognized killers of marine bacteria.</title>
        <authorList>
            <person name="Kauffman K.M."/>
            <person name="Hussain F.A."/>
            <person name="Yang J."/>
            <person name="Arevalo P."/>
            <person name="Brown J.M."/>
            <person name="Chang W.K."/>
            <person name="VanInsberghe D."/>
            <person name="Elsherbini J."/>
            <person name="Sharma R.S."/>
            <person name="Cutler M.B."/>
            <person name="Kelly L."/>
            <person name="Polz M.F."/>
        </authorList>
    </citation>
    <scope>NUCLEOTIDE SEQUENCE</scope>
    <source>
        <strain evidence="1">10N.222.46.E12</strain>
    </source>
</reference>
<protein>
    <submittedName>
        <fullName evidence="1">Uncharacterized protein</fullName>
    </submittedName>
</protein>
<proteinExistence type="predicted"/>
<evidence type="ECO:0000313" key="1">
    <source>
        <dbReference type="EMBL" id="PMP20272.1"/>
    </source>
</evidence>
<sequence length="62" mass="6928">MIKGTLISQAMCSSLDNYISEVVDSIEFELKRKLTDSEHDSVAKQVTSAVEQITNEFNFKSA</sequence>
<dbReference type="AlphaFoldDB" id="A0A7Z1S0B2"/>
<name>A0A7Z1S0B2_9VIBR</name>
<dbReference type="EMBL" id="MDBS01000100">
    <property type="protein sequence ID" value="PMP20272.1"/>
    <property type="molecule type" value="Genomic_DNA"/>
</dbReference>
<gene>
    <name evidence="1" type="ORF">BCS90_07715</name>
</gene>
<comment type="caution">
    <text evidence="1">The sequence shown here is derived from an EMBL/GenBank/DDBJ whole genome shotgun (WGS) entry which is preliminary data.</text>
</comment>
<dbReference type="RefSeq" id="WP_053309164.1">
    <property type="nucleotide sequence ID" value="NZ_CP170592.1"/>
</dbReference>
<accession>A0A7Z1S0B2</accession>
<reference evidence="1" key="1">
    <citation type="submission" date="2016-07" db="EMBL/GenBank/DDBJ databases">
        <authorList>
            <person name="Kauffman K."/>
            <person name="Arevalo P."/>
            <person name="Polz M.F."/>
        </authorList>
    </citation>
    <scope>NUCLEOTIDE SEQUENCE</scope>
    <source>
        <strain evidence="1">10N.222.46.E12</strain>
    </source>
</reference>